<feature type="chain" id="PRO_5024916868" evidence="1">
    <location>
        <begin position="20"/>
        <end position="386"/>
    </location>
</feature>
<keyword evidence="1" id="KW-0732">Signal</keyword>
<evidence type="ECO:0000313" key="3">
    <source>
        <dbReference type="Proteomes" id="UP000325785"/>
    </source>
</evidence>
<evidence type="ECO:0000256" key="1">
    <source>
        <dbReference type="SAM" id="SignalP"/>
    </source>
</evidence>
<organism evidence="2 3">
    <name type="scientific">Roseovarius indicus</name>
    <dbReference type="NCBI Taxonomy" id="540747"/>
    <lineage>
        <taxon>Bacteria</taxon>
        <taxon>Pseudomonadati</taxon>
        <taxon>Pseudomonadota</taxon>
        <taxon>Alphaproteobacteria</taxon>
        <taxon>Rhodobacterales</taxon>
        <taxon>Roseobacteraceae</taxon>
        <taxon>Roseovarius</taxon>
    </lineage>
</organism>
<accession>A0A5P3ADA6</accession>
<dbReference type="AlphaFoldDB" id="A0A5P3ADA6"/>
<gene>
    <name evidence="2" type="ORF">RIdsm_03161</name>
</gene>
<dbReference type="RefSeq" id="WP_057815759.1">
    <property type="nucleotide sequence ID" value="NZ_CP031598.1"/>
</dbReference>
<evidence type="ECO:0000313" key="2">
    <source>
        <dbReference type="EMBL" id="QEW27349.1"/>
    </source>
</evidence>
<protein>
    <submittedName>
        <fullName evidence="2">Uncharacterized protein</fullName>
    </submittedName>
</protein>
<dbReference type="EMBL" id="CP031598">
    <property type="protein sequence ID" value="QEW27349.1"/>
    <property type="molecule type" value="Genomic_DNA"/>
</dbReference>
<feature type="signal peptide" evidence="1">
    <location>
        <begin position="1"/>
        <end position="19"/>
    </location>
</feature>
<dbReference type="KEGG" id="rid:RIdsm_03161"/>
<proteinExistence type="predicted"/>
<dbReference type="OrthoDB" id="4463518at2"/>
<reference evidence="2 3" key="1">
    <citation type="submission" date="2018-08" db="EMBL/GenBank/DDBJ databases">
        <title>Genetic Globetrotter - A new plasmid hitch-hiking vast phylogenetic and geographic distances.</title>
        <authorList>
            <person name="Vollmers J."/>
            <person name="Petersen J."/>
        </authorList>
    </citation>
    <scope>NUCLEOTIDE SEQUENCE [LARGE SCALE GENOMIC DNA]</scope>
    <source>
        <strain evidence="2 3">DSM 26383</strain>
    </source>
</reference>
<sequence precursor="true">MKVFPLCAALVVAAFPVTAEQVFNENVIVGGGLCAGNYCQAGTSFPEGLLRLSTQSPRIHFNDASAVNQHEWQIRANEDSSSYLSMFSILDLTAATTPFTLFGGAPDNALWVDGHGLVGLGTSLPQQDLHIVASGNYPGIRLERTQAPAHSWDILADQTGFGIRDVTSNNKLPFFIASDAPPWAIWLDSAGYLGLGTDDPAAPLELRREDSFNFFRITAAGATFNESVDFVFTEGPLGTGELRYNIVDTDGPEMRLNADGDMRIEGALTTGGPACDSGCDAVFDAGFERLSVSDHAALMWENGHLPAVGPTLPGAPMNVSEKVAGILNELEHAHIYIETLHRRAAAQEDQLARQAEQLVAQGAALAQQQALTARLMARLDQLEQGS</sequence>
<dbReference type="Proteomes" id="UP000325785">
    <property type="component" value="Chromosome"/>
</dbReference>
<name>A0A5P3ADA6_9RHOB</name>